<keyword evidence="2" id="KW-0540">Nuclease</keyword>
<dbReference type="AlphaFoldDB" id="A0A9X2IV47"/>
<evidence type="ECO:0000313" key="2">
    <source>
        <dbReference type="EMBL" id="MCM6773512.1"/>
    </source>
</evidence>
<evidence type="ECO:0000313" key="3">
    <source>
        <dbReference type="Proteomes" id="UP001139157"/>
    </source>
</evidence>
<dbReference type="InterPro" id="IPR011089">
    <property type="entry name" value="GmrSD_C"/>
</dbReference>
<name>A0A9X2IV47_9NOCA</name>
<dbReference type="Proteomes" id="UP001139157">
    <property type="component" value="Unassembled WGS sequence"/>
</dbReference>
<keyword evidence="2" id="KW-0378">Hydrolase</keyword>
<feature type="domain" description="GmrSD restriction endonucleases C-terminal" evidence="1">
    <location>
        <begin position="127"/>
        <end position="223"/>
    </location>
</feature>
<reference evidence="2" key="1">
    <citation type="submission" date="2022-06" db="EMBL/GenBank/DDBJ databases">
        <title>Novel species in genus nocardia.</title>
        <authorList>
            <person name="Li F."/>
        </authorList>
    </citation>
    <scope>NUCLEOTIDE SEQUENCE</scope>
    <source>
        <strain evidence="2">CDC141</strain>
    </source>
</reference>
<evidence type="ECO:0000259" key="1">
    <source>
        <dbReference type="Pfam" id="PF07510"/>
    </source>
</evidence>
<proteinExistence type="predicted"/>
<accession>A0A9X2IV47</accession>
<sequence length="228" mass="24734">MAVEPIELMAGLSRWSAPMRRFSTGVCAVAFATVVAVLMTPGVAPAEPPGIPSAAAARALLAALTVADETTMSGYSRNKFPHWIIVSGDCDTRERVLQRDGTGVRVDAKCHPTAGSWYSPYDGKTVRDVSGVDIDHVVPLAEAWRSGAREWSTAQREKFANDLDNPQLIAVTASSNRSKGDQDPASWLPPNASYRCTYTRMWVAVKSTWRLTLQHTEKTALGKALQSC</sequence>
<comment type="caution">
    <text evidence="2">The sequence shown here is derived from an EMBL/GenBank/DDBJ whole genome shotgun (WGS) entry which is preliminary data.</text>
</comment>
<keyword evidence="3" id="KW-1185">Reference proteome</keyword>
<organism evidence="2 3">
    <name type="scientific">Nocardia pulmonis</name>
    <dbReference type="NCBI Taxonomy" id="2951408"/>
    <lineage>
        <taxon>Bacteria</taxon>
        <taxon>Bacillati</taxon>
        <taxon>Actinomycetota</taxon>
        <taxon>Actinomycetes</taxon>
        <taxon>Mycobacteriales</taxon>
        <taxon>Nocardiaceae</taxon>
        <taxon>Nocardia</taxon>
    </lineage>
</organism>
<dbReference type="PANTHER" id="PTHR24094">
    <property type="entry name" value="SECRETED PROTEIN"/>
    <property type="match status" value="1"/>
</dbReference>
<dbReference type="EMBL" id="JAMRXG010000003">
    <property type="protein sequence ID" value="MCM6773512.1"/>
    <property type="molecule type" value="Genomic_DNA"/>
</dbReference>
<keyword evidence="2" id="KW-0255">Endonuclease</keyword>
<dbReference type="RefSeq" id="WP_251910578.1">
    <property type="nucleotide sequence ID" value="NZ_JAMRXG010000003.1"/>
</dbReference>
<gene>
    <name evidence="2" type="ORF">NDR86_08510</name>
</gene>
<dbReference type="GO" id="GO:0004519">
    <property type="term" value="F:endonuclease activity"/>
    <property type="evidence" value="ECO:0007669"/>
    <property type="project" value="UniProtKB-KW"/>
</dbReference>
<protein>
    <submittedName>
        <fullName evidence="2">HNH endonuclease family protein</fullName>
    </submittedName>
</protein>
<dbReference type="Pfam" id="PF07510">
    <property type="entry name" value="GmrSD_C"/>
    <property type="match status" value="1"/>
</dbReference>
<dbReference type="PANTHER" id="PTHR24094:SF15">
    <property type="entry name" value="AMP-DEPENDENT SYNTHETASE_LIGASE DOMAIN-CONTAINING PROTEIN-RELATED"/>
    <property type="match status" value="1"/>
</dbReference>